<organismHost>
    <name type="scientific">Musca domestica</name>
    <name type="common">House fly</name>
    <dbReference type="NCBI Taxonomy" id="7370"/>
</organismHost>
<evidence type="ECO:0000313" key="1">
    <source>
        <dbReference type="EMBL" id="ACD03478.1"/>
    </source>
</evidence>
<sequence>MQLYCKPYCRKMIVIDGMLLFKMYILKMLHELFAQKHLTTQTQNARLDACYQLYIVDTCSHLSKNTQVVLQLFDFCNLQFEMFAPARHRLYTADQDSEKLVASMSVLGYSLYSDRLMGFRRKIFIQFLRNMSATKIGYESEHMTVFRNEMIALLSAVPNNKCSKTITLDAATYRTIMSHLLLQYELIAPNRTIKIYTDIDNYSNNRRRLSRPQQADNSPLKYIIK</sequence>
<dbReference type="RefSeq" id="YP_001883347.1">
    <property type="nucleotide sequence ID" value="NC_010671.1"/>
</dbReference>
<organism evidence="1 2">
    <name type="scientific">Musca hytrovirus</name>
    <name type="common">isolate Musca domestica/United States/Boucias/-</name>
    <name type="synonym">MHV</name>
    <dbReference type="NCBI Taxonomy" id="523909"/>
    <lineage>
        <taxon>Viruses</taxon>
        <taxon>Viruses incertae sedis</taxon>
        <taxon>Naldaviricetes</taxon>
        <taxon>Lefavirales</taxon>
        <taxon>Hytrosaviridae</taxon>
        <taxon>Muscavirus</taxon>
        <taxon>Muscavirus musdomesticae</taxon>
    </lineage>
</organism>
<name>B2YFZ6_MHVB</name>
<keyword evidence="2" id="KW-1185">Reference proteome</keyword>
<gene>
    <name evidence="1" type="ORF">MdSGHV019</name>
</gene>
<accession>B2YFZ6</accession>
<dbReference type="Proteomes" id="UP000011274">
    <property type="component" value="Segment"/>
</dbReference>
<reference evidence="1 2" key="1">
    <citation type="journal article" date="2008" name="Virology">
        <title>Sequence analysis of a non-classified, non-occluded DNA virus that causes salivary gland hypertrophy of Musca domestica, MdSGHV.</title>
        <authorList>
            <person name="Garcia-Maruniak A."/>
            <person name="Maruniak J.E."/>
            <person name="Farmerie W."/>
            <person name="Boucias D.G."/>
        </authorList>
    </citation>
    <scope>NUCLEOTIDE SEQUENCE [LARGE SCALE GENOMIC DNA]</scope>
    <source>
        <strain evidence="2">Isolate Musca domestica/United States/Boucias/-</strain>
    </source>
</reference>
<dbReference type="EMBL" id="EU522111">
    <property type="protein sequence ID" value="ACD03478.1"/>
    <property type="molecule type" value="Genomic_DNA"/>
</dbReference>
<protein>
    <submittedName>
        <fullName evidence="1">Uncharacterized protein</fullName>
    </submittedName>
</protein>
<evidence type="ECO:0000313" key="2">
    <source>
        <dbReference type="Proteomes" id="UP000011274"/>
    </source>
</evidence>
<proteinExistence type="predicted"/>
<dbReference type="KEGG" id="vg:6295418"/>
<dbReference type="GeneID" id="6295418"/>